<dbReference type="EMBL" id="LT598487">
    <property type="protein sequence ID" value="SCV99543.1"/>
    <property type="molecule type" value="Genomic_DNA"/>
</dbReference>
<dbReference type="InterPro" id="IPR037353">
    <property type="entry name" value="ASH2"/>
</dbReference>
<gene>
    <name evidence="6" type="ORF">LAFE_0A05468G</name>
</gene>
<reference evidence="6 7" key="1">
    <citation type="submission" date="2016-03" db="EMBL/GenBank/DDBJ databases">
        <authorList>
            <person name="Devillers H."/>
        </authorList>
    </citation>
    <scope>NUCLEOTIDE SEQUENCE [LARGE SCALE GENOMIC DNA]</scope>
    <source>
        <strain evidence="6">CBS 6772</strain>
    </source>
</reference>
<feature type="compositionally biased region" description="Polar residues" evidence="4">
    <location>
        <begin position="382"/>
        <end position="398"/>
    </location>
</feature>
<sequence length="482" mass="53067">MKIAAIPYQLDSDIVYKDVGEHSSRPRLPAHSEVEPGFEKPDDIPLNKRNFAYTPCGPNPLFTELRYCTSEYPFEKVGINYMDRSDGLALQTGGSDVVGVPAAYGWRSGRCNACIKEGTVYWEVEVLRGGAPDGADGIDKDELNTTPHVRVGVSRREASLEAPVGCDEYGYGVRDHTLESIHEGRVSQTLPAQRVRSGDRLGLLLQLPSAEAQRAQAAEYTEFKMDALLQDGVGGGDDDTGAGAGEGPLRKRTRRLNREFQRALLREQDAADVVRDHIAIRYRNQLFFEATDYVKTTRPEYHTADRRERHDFYTLAGSYLRVYVNGEAAGDAFTELRPFLPPFSELKYNDKFYFNYWRHGAGGGGAPVAASSSAVPDDTARLVSSPTAPSGATHTASPATGAPGVLLRNKYVNNGRLGYYPTLSCFNGGAARLIASPGDMRYWGRVRAEHAGARPLCEVFDEQVADDVVWDVVDEVDAEDER</sequence>
<dbReference type="InterPro" id="IPR013320">
    <property type="entry name" value="ConA-like_dom_sf"/>
</dbReference>
<dbReference type="PANTHER" id="PTHR10598">
    <property type="entry name" value="SET1/ASH2 HISTONE METHYLTRANSFERASE COMPLEX SUBUNIT ASH2"/>
    <property type="match status" value="1"/>
</dbReference>
<comment type="subcellular location">
    <subcellularLocation>
        <location evidence="1">Nucleus</location>
    </subcellularLocation>
</comment>
<organism evidence="6 7">
    <name type="scientific">Lachancea fermentati</name>
    <name type="common">Zygosaccharomyces fermentati</name>
    <dbReference type="NCBI Taxonomy" id="4955"/>
    <lineage>
        <taxon>Eukaryota</taxon>
        <taxon>Fungi</taxon>
        <taxon>Dikarya</taxon>
        <taxon>Ascomycota</taxon>
        <taxon>Saccharomycotina</taxon>
        <taxon>Saccharomycetes</taxon>
        <taxon>Saccharomycetales</taxon>
        <taxon>Saccharomycetaceae</taxon>
        <taxon>Lachancea</taxon>
    </lineage>
</organism>
<dbReference type="AlphaFoldDB" id="A0A1G4M6T0"/>
<dbReference type="PANTHER" id="PTHR10598:SF0">
    <property type="entry name" value="SET1_ASH2 HISTONE METHYLTRANSFERASE COMPLEX SUBUNIT ASH2"/>
    <property type="match status" value="1"/>
</dbReference>
<dbReference type="GO" id="GO:0000976">
    <property type="term" value="F:transcription cis-regulatory region binding"/>
    <property type="evidence" value="ECO:0007669"/>
    <property type="project" value="TreeGrafter"/>
</dbReference>
<feature type="region of interest" description="Disordered" evidence="4">
    <location>
        <begin position="379"/>
        <end position="399"/>
    </location>
</feature>
<name>A0A1G4M6T0_LACFM</name>
<evidence type="ECO:0000256" key="2">
    <source>
        <dbReference type="ARBA" id="ARBA00023242"/>
    </source>
</evidence>
<dbReference type="SUPFAM" id="SSF49899">
    <property type="entry name" value="Concanavalin A-like lectins/glucanases"/>
    <property type="match status" value="1"/>
</dbReference>
<evidence type="ECO:0000313" key="7">
    <source>
        <dbReference type="Proteomes" id="UP000190831"/>
    </source>
</evidence>
<dbReference type="Proteomes" id="UP000190831">
    <property type="component" value="Chromosome A"/>
</dbReference>
<evidence type="ECO:0000313" key="6">
    <source>
        <dbReference type="EMBL" id="SCV99543.1"/>
    </source>
</evidence>
<dbReference type="SMART" id="SM00449">
    <property type="entry name" value="SPRY"/>
    <property type="match status" value="1"/>
</dbReference>
<evidence type="ECO:0000256" key="1">
    <source>
        <dbReference type="ARBA" id="ARBA00004123"/>
    </source>
</evidence>
<dbReference type="Gene3D" id="2.60.120.920">
    <property type="match status" value="1"/>
</dbReference>
<evidence type="ECO:0000259" key="5">
    <source>
        <dbReference type="SMART" id="SM00449"/>
    </source>
</evidence>
<dbReference type="GO" id="GO:0048188">
    <property type="term" value="C:Set1C/COMPASS complex"/>
    <property type="evidence" value="ECO:0007669"/>
    <property type="project" value="InterPro"/>
</dbReference>
<feature type="domain" description="SPRY" evidence="5">
    <location>
        <begin position="117"/>
        <end position="360"/>
    </location>
</feature>
<evidence type="ECO:0000256" key="4">
    <source>
        <dbReference type="SAM" id="MobiDB-lite"/>
    </source>
</evidence>
<keyword evidence="7" id="KW-1185">Reference proteome</keyword>
<dbReference type="OrthoDB" id="10266026at2759"/>
<protein>
    <submittedName>
        <fullName evidence="6">LAFE_0A05468g1_1</fullName>
    </submittedName>
</protein>
<proteinExistence type="inferred from homology"/>
<dbReference type="InterPro" id="IPR003877">
    <property type="entry name" value="SPRY_dom"/>
</dbReference>
<dbReference type="CDD" id="cd12872">
    <property type="entry name" value="SPRY_Ash2"/>
    <property type="match status" value="1"/>
</dbReference>
<keyword evidence="2" id="KW-0539">Nucleus</keyword>
<dbReference type="STRING" id="4955.A0A1G4M6T0"/>
<dbReference type="OMA" id="GFRYTYA"/>
<dbReference type="InterPro" id="IPR043136">
    <property type="entry name" value="B30.2/SPRY_sf"/>
</dbReference>
<comment type="similarity">
    <text evidence="3">Belongs to the cclA family.</text>
</comment>
<evidence type="ECO:0000256" key="3">
    <source>
        <dbReference type="ARBA" id="ARBA00038149"/>
    </source>
</evidence>
<accession>A0A1G4M6T0</accession>